<dbReference type="RefSeq" id="WP_227310501.1">
    <property type="nucleotide sequence ID" value="NZ_JAESVA010000016.1"/>
</dbReference>
<protein>
    <submittedName>
        <fullName evidence="1">Uncharacterized protein</fullName>
    </submittedName>
</protein>
<evidence type="ECO:0000313" key="2">
    <source>
        <dbReference type="Proteomes" id="UP000721844"/>
    </source>
</evidence>
<dbReference type="EMBL" id="JAESVA010000016">
    <property type="protein sequence ID" value="MCB8883775.1"/>
    <property type="molecule type" value="Genomic_DNA"/>
</dbReference>
<organism evidence="1 2">
    <name type="scientific">Acidisoma cellulosilyticum</name>
    <dbReference type="NCBI Taxonomy" id="2802395"/>
    <lineage>
        <taxon>Bacteria</taxon>
        <taxon>Pseudomonadati</taxon>
        <taxon>Pseudomonadota</taxon>
        <taxon>Alphaproteobacteria</taxon>
        <taxon>Acetobacterales</taxon>
        <taxon>Acidocellaceae</taxon>
        <taxon>Acidisoma</taxon>
    </lineage>
</organism>
<name>A0A963Z823_9PROT</name>
<evidence type="ECO:0000313" key="1">
    <source>
        <dbReference type="EMBL" id="MCB8883775.1"/>
    </source>
</evidence>
<reference evidence="1 2" key="1">
    <citation type="journal article" date="2021" name="Microorganisms">
        <title>Acidisoma silvae sp. nov. and Acidisomacellulosilytica sp. nov., Two Acidophilic Bacteria Isolated from Decaying Wood, Hydrolyzing Cellulose and Producing Poly-3-hydroxybutyrate.</title>
        <authorList>
            <person name="Mieszkin S."/>
            <person name="Pouder E."/>
            <person name="Uroz S."/>
            <person name="Simon-Colin C."/>
            <person name="Alain K."/>
        </authorList>
    </citation>
    <scope>NUCLEOTIDE SEQUENCE [LARGE SCALE GENOMIC DNA]</scope>
    <source>
        <strain evidence="1 2">HW T5.17</strain>
    </source>
</reference>
<dbReference type="Proteomes" id="UP000721844">
    <property type="component" value="Unassembled WGS sequence"/>
</dbReference>
<dbReference type="AlphaFoldDB" id="A0A963Z823"/>
<sequence>MTKTVCLFISDPRWFELPLLSSTIRRDNAGSAAGRSPGVSSVVSCYNREKVTKSNEPRQGGQMGNIDLETLGFVDRGGTLSDQVYLTDAA</sequence>
<gene>
    <name evidence="1" type="ORF">ACELLULO517_26240</name>
</gene>
<comment type="caution">
    <text evidence="1">The sequence shown here is derived from an EMBL/GenBank/DDBJ whole genome shotgun (WGS) entry which is preliminary data.</text>
</comment>
<accession>A0A963Z823</accession>
<keyword evidence="2" id="KW-1185">Reference proteome</keyword>
<proteinExistence type="predicted"/>